<dbReference type="Gramene" id="TraesCS2A02G219500.1">
    <property type="protein sequence ID" value="TraesCS2A02G219500.1.cds1"/>
    <property type="gene ID" value="TraesCS2A02G219500"/>
</dbReference>
<reference evidence="1" key="2">
    <citation type="submission" date="2018-10" db="UniProtKB">
        <authorList>
            <consortium name="EnsemblPlants"/>
        </authorList>
    </citation>
    <scope>IDENTIFICATION</scope>
</reference>
<accession>A0A3B6AVL8</accession>
<dbReference type="Proteomes" id="UP000019116">
    <property type="component" value="Chromosome 2A"/>
</dbReference>
<organism evidence="1">
    <name type="scientific">Triticum aestivum</name>
    <name type="common">Wheat</name>
    <dbReference type="NCBI Taxonomy" id="4565"/>
    <lineage>
        <taxon>Eukaryota</taxon>
        <taxon>Viridiplantae</taxon>
        <taxon>Streptophyta</taxon>
        <taxon>Embryophyta</taxon>
        <taxon>Tracheophyta</taxon>
        <taxon>Spermatophyta</taxon>
        <taxon>Magnoliopsida</taxon>
        <taxon>Liliopsida</taxon>
        <taxon>Poales</taxon>
        <taxon>Poaceae</taxon>
        <taxon>BOP clade</taxon>
        <taxon>Pooideae</taxon>
        <taxon>Triticodae</taxon>
        <taxon>Triticeae</taxon>
        <taxon>Triticinae</taxon>
        <taxon>Triticum</taxon>
    </lineage>
</organism>
<proteinExistence type="predicted"/>
<name>A0A3B6AVL8_WHEAT</name>
<protein>
    <submittedName>
        <fullName evidence="1">Uncharacterized protein</fullName>
    </submittedName>
</protein>
<dbReference type="Gramene" id="TraesCS2A03G0469000.1">
    <property type="protein sequence ID" value="TraesCS2A03G0469000.1.CDS1"/>
    <property type="gene ID" value="TraesCS2A03G0469000"/>
</dbReference>
<sequence>MASQLDLLSCAQSTILFVASPPWHPAAEHHGDHHLRLPEQELLLPCTRALLTGGVVLDHLQHHCPACILDLLPPRAVKFREPLLFYFCCCISGRLQENTPGVCDACCCRCFLSLSTNEQRLQGVSPSSFP</sequence>
<reference evidence="1" key="1">
    <citation type="submission" date="2018-08" db="EMBL/GenBank/DDBJ databases">
        <authorList>
            <person name="Rossello M."/>
        </authorList>
    </citation>
    <scope>NUCLEOTIDE SEQUENCE [LARGE SCALE GENOMIC DNA]</scope>
    <source>
        <strain evidence="1">cv. Chinese Spring</strain>
    </source>
</reference>
<dbReference type="AlphaFoldDB" id="A0A3B6AVL8"/>
<dbReference type="EnsemblPlants" id="TraesCS2A02G219500.1">
    <property type="protein sequence ID" value="TraesCS2A02G219500.1.cds1"/>
    <property type="gene ID" value="TraesCS2A02G219500"/>
</dbReference>
<keyword evidence="2" id="KW-1185">Reference proteome</keyword>
<evidence type="ECO:0000313" key="2">
    <source>
        <dbReference type="Proteomes" id="UP000019116"/>
    </source>
</evidence>
<dbReference type="Gramene" id="TraesNOR2A03G00663360.1">
    <property type="protein sequence ID" value="TraesNOR2A03G00663360.1.CDS1"/>
    <property type="gene ID" value="TraesNOR2A03G00663360"/>
</dbReference>
<evidence type="ECO:0000313" key="1">
    <source>
        <dbReference type="EnsemblPlants" id="TraesCS2A02G219500.1.cds1"/>
    </source>
</evidence>